<evidence type="ECO:0000313" key="5">
    <source>
        <dbReference type="EMBL" id="KAG2652671.1"/>
    </source>
</evidence>
<dbReference type="InterPro" id="IPR053253">
    <property type="entry name" value="Sex_diff_modulator"/>
</dbReference>
<feature type="region of interest" description="Disordered" evidence="2">
    <location>
        <begin position="551"/>
        <end position="617"/>
    </location>
</feature>
<evidence type="ECO:0000313" key="6">
    <source>
        <dbReference type="Proteomes" id="UP000823388"/>
    </source>
</evidence>
<dbReference type="InterPro" id="IPR001878">
    <property type="entry name" value="Znf_CCHC"/>
</dbReference>
<dbReference type="PANTHER" id="PTHR33087:SF38">
    <property type="entry name" value="OS10G0201600 PROTEIN"/>
    <property type="match status" value="1"/>
</dbReference>
<feature type="compositionally biased region" description="Low complexity" evidence="2">
    <location>
        <begin position="51"/>
        <end position="83"/>
    </location>
</feature>
<feature type="compositionally biased region" description="Pro residues" evidence="2">
    <location>
        <begin position="22"/>
        <end position="36"/>
    </location>
</feature>
<feature type="domain" description="CCHC-type" evidence="4">
    <location>
        <begin position="219"/>
        <end position="235"/>
    </location>
</feature>
<dbReference type="AlphaFoldDB" id="A0A8T0WSZ2"/>
<feature type="chain" id="PRO_5035784147" description="CCHC-type domain-containing protein" evidence="3">
    <location>
        <begin position="21"/>
        <end position="928"/>
    </location>
</feature>
<dbReference type="PROSITE" id="PS50158">
    <property type="entry name" value="ZF_CCHC"/>
    <property type="match status" value="1"/>
</dbReference>
<feature type="compositionally biased region" description="Gly residues" evidence="2">
    <location>
        <begin position="597"/>
        <end position="609"/>
    </location>
</feature>
<dbReference type="GO" id="GO:0008270">
    <property type="term" value="F:zinc ion binding"/>
    <property type="evidence" value="ECO:0007669"/>
    <property type="project" value="UniProtKB-KW"/>
</dbReference>
<dbReference type="SMART" id="SM00343">
    <property type="entry name" value="ZnF_C2HC"/>
    <property type="match status" value="2"/>
</dbReference>
<accession>A0A8T0WSZ2</accession>
<dbReference type="GO" id="GO:0003676">
    <property type="term" value="F:nucleic acid binding"/>
    <property type="evidence" value="ECO:0007669"/>
    <property type="project" value="InterPro"/>
</dbReference>
<keyword evidence="6" id="KW-1185">Reference proteome</keyword>
<dbReference type="Gene3D" id="4.10.60.10">
    <property type="entry name" value="Zinc finger, CCHC-type"/>
    <property type="match status" value="1"/>
</dbReference>
<proteinExistence type="predicted"/>
<organism evidence="5 6">
    <name type="scientific">Panicum virgatum</name>
    <name type="common">Blackwell switchgrass</name>
    <dbReference type="NCBI Taxonomy" id="38727"/>
    <lineage>
        <taxon>Eukaryota</taxon>
        <taxon>Viridiplantae</taxon>
        <taxon>Streptophyta</taxon>
        <taxon>Embryophyta</taxon>
        <taxon>Tracheophyta</taxon>
        <taxon>Spermatophyta</taxon>
        <taxon>Magnoliopsida</taxon>
        <taxon>Liliopsida</taxon>
        <taxon>Poales</taxon>
        <taxon>Poaceae</taxon>
        <taxon>PACMAD clade</taxon>
        <taxon>Panicoideae</taxon>
        <taxon>Panicodae</taxon>
        <taxon>Paniceae</taxon>
        <taxon>Panicinae</taxon>
        <taxon>Panicum</taxon>
        <taxon>Panicum sect. Hiantes</taxon>
    </lineage>
</organism>
<protein>
    <recommendedName>
        <fullName evidence="4">CCHC-type domain-containing protein</fullName>
    </recommendedName>
</protein>
<dbReference type="EMBL" id="CM029038">
    <property type="protein sequence ID" value="KAG2652671.1"/>
    <property type="molecule type" value="Genomic_DNA"/>
</dbReference>
<evidence type="ECO:0000259" key="4">
    <source>
        <dbReference type="PROSITE" id="PS50158"/>
    </source>
</evidence>
<evidence type="ECO:0000256" key="1">
    <source>
        <dbReference type="PROSITE-ProRule" id="PRU00047"/>
    </source>
</evidence>
<sequence length="928" mass="100745">MIFFRPPLPLWLLPSRLAMGSSPPPSPPPPPPPPLRPNSRSAPDLRRQLNPEAAPFSPSPGSGPSRPAEASPEGICFSVSSGSEVDEDEEEELHWIPPCNSPKGKGVAVDGRRRSASPVPAAGGFMADARRAGRGPRSLSPPPGDSEAVRRGHRSPSPPPSLVDADGFRRVVGRRRLREYARRQHPPRARRPVPADLVGRCFNCLATDHVASQCTNPSRCLRCEQIGHVAKNCKRPRYPVRPLQGRGRLVRRAGPGADAAVAANRRGMGRSTASASTASSGSASTGRAYSGPPTICAPSPVDRSPSPTGPPASPSGCSSPPSFPRGHPSRRPPMVFRTVPRTSDLQHDEDDLINRALVILVLGTRPSFAPFQVRRFIQDNFGVAGADFTLHRYCPEDFLVVFRNTSDLRRVLEAPPLPQADMILRFRRWNRLSTADAEVMRYRVLLEIRGLPAHAWSATSAQALLGDACAIPQLTPTTAARADLRRFQTAIWCTDPDLIPNAAVIRIPEKVDDMRRNNLFLRPEEIIHHELRLLRYNVEIEILEIQDWNGSGSSDGGGPLPDRVFSDSDSDEDYPDFDLNPRYRPWPRRTVFRSPGYGDGTGNTDGGGAPASAPGNAADACGPTSGAYMMASRPFSCPLRFGTLGCLCHPSGTPRHLLPLNDDAATLLCMDRGDVHHPVHADPMLLELAARLKPVEAPCRDFDPMYDEADAAGRALRVDDGRVHIGRLELASFSEPPGVASGEVAAAPDAECFSQSLTELEPVRFDVQGSPSVLRTTTADLRNVTVARGTRQTLPLHIFANEENTENDSAANLANTVCRAAPTPVLQTSPPRRTSQRQQQEFTIRRSERLARKSRHRATKPTIQAQNVMMKKLGFTSDSRPPDASSFQQFTATFSSTLTPAHCEALDALLPTGMGSLATEVVAPMLVS</sequence>
<feature type="compositionally biased region" description="Low complexity" evidence="2">
    <location>
        <begin position="252"/>
        <end position="288"/>
    </location>
</feature>
<dbReference type="InterPro" id="IPR036875">
    <property type="entry name" value="Znf_CCHC_sf"/>
</dbReference>
<keyword evidence="3" id="KW-0732">Signal</keyword>
<keyword evidence="1" id="KW-0479">Metal-binding</keyword>
<feature type="signal peptide" evidence="3">
    <location>
        <begin position="1"/>
        <end position="20"/>
    </location>
</feature>
<dbReference type="Proteomes" id="UP000823388">
    <property type="component" value="Chromosome 1N"/>
</dbReference>
<keyword evidence="1" id="KW-0863">Zinc-finger</keyword>
<dbReference type="PANTHER" id="PTHR33087">
    <property type="entry name" value="OS07G0539200 PROTEIN"/>
    <property type="match status" value="1"/>
</dbReference>
<dbReference type="SUPFAM" id="SSF57756">
    <property type="entry name" value="Retrovirus zinc finger-like domains"/>
    <property type="match status" value="1"/>
</dbReference>
<evidence type="ECO:0000256" key="3">
    <source>
        <dbReference type="SAM" id="SignalP"/>
    </source>
</evidence>
<reference evidence="5" key="1">
    <citation type="submission" date="2020-05" db="EMBL/GenBank/DDBJ databases">
        <title>WGS assembly of Panicum virgatum.</title>
        <authorList>
            <person name="Lovell J.T."/>
            <person name="Jenkins J."/>
            <person name="Shu S."/>
            <person name="Juenger T.E."/>
            <person name="Schmutz J."/>
        </authorList>
    </citation>
    <scope>NUCLEOTIDE SEQUENCE</scope>
    <source>
        <strain evidence="5">AP13</strain>
    </source>
</reference>
<gene>
    <name evidence="5" type="ORF">PVAP13_1NG116800</name>
</gene>
<comment type="caution">
    <text evidence="5">The sequence shown here is derived from an EMBL/GenBank/DDBJ whole genome shotgun (WGS) entry which is preliminary data.</text>
</comment>
<feature type="region of interest" description="Disordered" evidence="2">
    <location>
        <begin position="14"/>
        <end position="166"/>
    </location>
</feature>
<keyword evidence="1" id="KW-0862">Zinc</keyword>
<feature type="region of interest" description="Disordered" evidence="2">
    <location>
        <begin position="237"/>
        <end position="336"/>
    </location>
</feature>
<name>A0A8T0WSZ2_PANVG</name>
<evidence type="ECO:0000256" key="2">
    <source>
        <dbReference type="SAM" id="MobiDB-lite"/>
    </source>
</evidence>